<comment type="caution">
    <text evidence="4">The sequence shown here is derived from an EMBL/GenBank/DDBJ whole genome shotgun (WGS) entry which is preliminary data.</text>
</comment>
<dbReference type="FunFam" id="3.20.20.140:FF:000005">
    <property type="entry name" value="TatD family hydrolase"/>
    <property type="match status" value="1"/>
</dbReference>
<protein>
    <submittedName>
        <fullName evidence="4">Hydrolase, TatD family</fullName>
    </submittedName>
</protein>
<feature type="binding site" evidence="3">
    <location>
        <position position="167"/>
    </location>
    <ligand>
        <name>a divalent metal cation</name>
        <dbReference type="ChEBI" id="CHEBI:60240"/>
        <label>2</label>
    </ligand>
</feature>
<feature type="binding site" evidence="3">
    <location>
        <position position="216"/>
    </location>
    <ligand>
        <name>a divalent metal cation</name>
        <dbReference type="ChEBI" id="CHEBI:60240"/>
        <label>1</label>
    </ligand>
</feature>
<dbReference type="GO" id="GO:0046872">
    <property type="term" value="F:metal ion binding"/>
    <property type="evidence" value="ECO:0007669"/>
    <property type="project" value="UniProtKB-KW"/>
</dbReference>
<keyword evidence="2 4" id="KW-0378">Hydrolase</keyword>
<dbReference type="PANTHER" id="PTHR46124">
    <property type="entry name" value="D-AMINOACYL-TRNA DEACYLASE"/>
    <property type="match status" value="1"/>
</dbReference>
<name>A0A101I1U0_UNCT6</name>
<sequence>MKKARQVTQLAETFIDSHLHFQMEEFEFEKKRDLYISTLREHNVKILNIVGYDLESSKKSFSIKFPDDFEIYHFVGIHPHYALKYKEEDLLEIEKLLGKKGCTGLGEIGIDLFWHKSDEVENQKELFIKQLEIARRKKKPVMLHVRNGYDEVLEIIDGYRDLVFEFHSFSGTRGQLETIFSKKYFFGINGILTFKNNDLKEILNKKHLERILVETDSPYLTPVPFRGKRNSPENVVYIYKKLSELLGIDIEDLKRIVKENFYEFIGKKS</sequence>
<dbReference type="SUPFAM" id="SSF51556">
    <property type="entry name" value="Metallo-dependent hydrolases"/>
    <property type="match status" value="1"/>
</dbReference>
<dbReference type="Gene3D" id="3.20.20.140">
    <property type="entry name" value="Metal-dependent hydrolases"/>
    <property type="match status" value="1"/>
</dbReference>
<keyword evidence="1 3" id="KW-0479">Metal-binding</keyword>
<dbReference type="AlphaFoldDB" id="A0A101I1U0"/>
<evidence type="ECO:0000313" key="5">
    <source>
        <dbReference type="Proteomes" id="UP000053467"/>
    </source>
</evidence>
<dbReference type="Pfam" id="PF01026">
    <property type="entry name" value="TatD_DNase"/>
    <property type="match status" value="1"/>
</dbReference>
<feature type="binding site" evidence="3">
    <location>
        <position position="107"/>
    </location>
    <ligand>
        <name>a divalent metal cation</name>
        <dbReference type="ChEBI" id="CHEBI:60240"/>
        <label>1</label>
    </ligand>
</feature>
<evidence type="ECO:0000256" key="1">
    <source>
        <dbReference type="ARBA" id="ARBA00022723"/>
    </source>
</evidence>
<dbReference type="NCBIfam" id="TIGR00010">
    <property type="entry name" value="YchF/TatD family DNA exonuclease"/>
    <property type="match status" value="1"/>
</dbReference>
<evidence type="ECO:0000313" key="4">
    <source>
        <dbReference type="EMBL" id="KUK87083.1"/>
    </source>
</evidence>
<proteinExistence type="predicted"/>
<dbReference type="PIRSF" id="PIRSF005902">
    <property type="entry name" value="DNase_TatD"/>
    <property type="match status" value="1"/>
</dbReference>
<feature type="binding site" evidence="3">
    <location>
        <position position="18"/>
    </location>
    <ligand>
        <name>a divalent metal cation</name>
        <dbReference type="ChEBI" id="CHEBI:60240"/>
        <label>1</label>
    </ligand>
</feature>
<dbReference type="GO" id="GO:0004536">
    <property type="term" value="F:DNA nuclease activity"/>
    <property type="evidence" value="ECO:0007669"/>
    <property type="project" value="InterPro"/>
</dbReference>
<accession>A0A101I1U0</accession>
<feature type="binding site" evidence="3">
    <location>
        <position position="144"/>
    </location>
    <ligand>
        <name>a divalent metal cation</name>
        <dbReference type="ChEBI" id="CHEBI:60240"/>
        <label>2</label>
    </ligand>
</feature>
<reference evidence="5" key="1">
    <citation type="journal article" date="2015" name="MBio">
        <title>Genome-Resolved Metagenomic Analysis Reveals Roles for Candidate Phyla and Other Microbial Community Members in Biogeochemical Transformations in Oil Reservoirs.</title>
        <authorList>
            <person name="Hu P."/>
            <person name="Tom L."/>
            <person name="Singh A."/>
            <person name="Thomas B.C."/>
            <person name="Baker B.J."/>
            <person name="Piceno Y.M."/>
            <person name="Andersen G.L."/>
            <person name="Banfield J.F."/>
        </authorList>
    </citation>
    <scope>NUCLEOTIDE SEQUENCE [LARGE SCALE GENOMIC DNA]</scope>
</reference>
<evidence type="ECO:0000256" key="2">
    <source>
        <dbReference type="ARBA" id="ARBA00022801"/>
    </source>
</evidence>
<dbReference type="EMBL" id="LGGX01000008">
    <property type="protein sequence ID" value="KUK87083.1"/>
    <property type="molecule type" value="Genomic_DNA"/>
</dbReference>
<dbReference type="GO" id="GO:0016788">
    <property type="term" value="F:hydrolase activity, acting on ester bonds"/>
    <property type="evidence" value="ECO:0007669"/>
    <property type="project" value="InterPro"/>
</dbReference>
<dbReference type="InterPro" id="IPR032466">
    <property type="entry name" value="Metal_Hydrolase"/>
</dbReference>
<evidence type="ECO:0000256" key="3">
    <source>
        <dbReference type="PIRSR" id="PIRSR005902-1"/>
    </source>
</evidence>
<dbReference type="InterPro" id="IPR001130">
    <property type="entry name" value="TatD-like"/>
</dbReference>
<organism evidence="4 5">
    <name type="scientific">candidate division TA06 bacterium 34_109</name>
    <dbReference type="NCBI Taxonomy" id="1635277"/>
    <lineage>
        <taxon>Bacteria</taxon>
        <taxon>Bacteria division TA06</taxon>
    </lineage>
</organism>
<dbReference type="PANTHER" id="PTHR46124:SF2">
    <property type="entry name" value="D-AMINOACYL-TRNA DEACYLASE"/>
    <property type="match status" value="1"/>
</dbReference>
<dbReference type="InterPro" id="IPR015991">
    <property type="entry name" value="TatD/YcfH-like"/>
</dbReference>
<dbReference type="Proteomes" id="UP000053467">
    <property type="component" value="Unassembled WGS sequence"/>
</dbReference>
<gene>
    <name evidence="4" type="ORF">XE03_1033</name>
</gene>
<dbReference type="PATRIC" id="fig|1635277.3.peg.1047"/>
<dbReference type="CDD" id="cd01310">
    <property type="entry name" value="TatD_DNAse"/>
    <property type="match status" value="1"/>
</dbReference>
<feature type="binding site" evidence="3">
    <location>
        <position position="20"/>
    </location>
    <ligand>
        <name>a divalent metal cation</name>
        <dbReference type="ChEBI" id="CHEBI:60240"/>
        <label>1</label>
    </ligand>
</feature>